<keyword evidence="8" id="KW-1185">Reference proteome</keyword>
<evidence type="ECO:0000256" key="3">
    <source>
        <dbReference type="ARBA" id="ARBA00023125"/>
    </source>
</evidence>
<keyword evidence="5" id="KW-0804">Transcription</keyword>
<evidence type="ECO:0000256" key="4">
    <source>
        <dbReference type="ARBA" id="ARBA00023159"/>
    </source>
</evidence>
<dbReference type="Gene3D" id="1.10.10.60">
    <property type="entry name" value="Homeodomain-like"/>
    <property type="match status" value="2"/>
</dbReference>
<dbReference type="InterPro" id="IPR003313">
    <property type="entry name" value="AraC-bd"/>
</dbReference>
<evidence type="ECO:0000256" key="1">
    <source>
        <dbReference type="ARBA" id="ARBA00022490"/>
    </source>
</evidence>
<dbReference type="Proteomes" id="UP000641588">
    <property type="component" value="Unassembled WGS sequence"/>
</dbReference>
<dbReference type="SUPFAM" id="SSF46689">
    <property type="entry name" value="Homeodomain-like"/>
    <property type="match status" value="2"/>
</dbReference>
<dbReference type="SUPFAM" id="SSF51215">
    <property type="entry name" value="Regulatory protein AraC"/>
    <property type="match status" value="1"/>
</dbReference>
<dbReference type="AlphaFoldDB" id="A0A972K1B0"/>
<organism evidence="7 8">
    <name type="scientific">Paenibacillus foliorum</name>
    <dbReference type="NCBI Taxonomy" id="2654974"/>
    <lineage>
        <taxon>Bacteria</taxon>
        <taxon>Bacillati</taxon>
        <taxon>Bacillota</taxon>
        <taxon>Bacilli</taxon>
        <taxon>Bacillales</taxon>
        <taxon>Paenibacillaceae</taxon>
        <taxon>Paenibacillus</taxon>
    </lineage>
</organism>
<accession>A0A972K1B0</accession>
<proteinExistence type="predicted"/>
<dbReference type="PROSITE" id="PS00041">
    <property type="entry name" value="HTH_ARAC_FAMILY_1"/>
    <property type="match status" value="1"/>
</dbReference>
<dbReference type="InterPro" id="IPR009057">
    <property type="entry name" value="Homeodomain-like_sf"/>
</dbReference>
<dbReference type="InterPro" id="IPR037923">
    <property type="entry name" value="HTH-like"/>
</dbReference>
<dbReference type="Pfam" id="PF12833">
    <property type="entry name" value="HTH_18"/>
    <property type="match status" value="1"/>
</dbReference>
<feature type="domain" description="HTH araC/xylS-type" evidence="6">
    <location>
        <begin position="170"/>
        <end position="268"/>
    </location>
</feature>
<dbReference type="Pfam" id="PF02311">
    <property type="entry name" value="AraC_binding"/>
    <property type="match status" value="1"/>
</dbReference>
<dbReference type="EMBL" id="WHOD01000049">
    <property type="protein sequence ID" value="NOU93713.1"/>
    <property type="molecule type" value="Genomic_DNA"/>
</dbReference>
<dbReference type="InterPro" id="IPR018062">
    <property type="entry name" value="HTH_AraC-typ_CS"/>
</dbReference>
<sequence length="270" mass="31255">MIVQISTPQLELWRIEGEFINLPHSHENEYQITIPIHGACLLTQENKNYRLVDGSGLVQHPQDQHYFEIGVQSGVLIFKVNQNSLKELTRREEIEFSLRQQFDPSFLSEKFRKWMSTLLAYDPTDRLAQEEMESQILSYLYGALSGNHKSNSYTDPNERASLPGTDPYMGKALEYIHAHYTDEIEIHTLASIALQSRFHFIRSFKAAIGVTPYQYVLRLRMDEARRKLQRSSMSITDISFSLGFSSVSQFYRAFVKAVGLTPEQFRNSFN</sequence>
<keyword evidence="4" id="KW-0010">Activator</keyword>
<dbReference type="GO" id="GO:0003700">
    <property type="term" value="F:DNA-binding transcription factor activity"/>
    <property type="evidence" value="ECO:0007669"/>
    <property type="project" value="InterPro"/>
</dbReference>
<dbReference type="PANTHER" id="PTHR46796:SF13">
    <property type="entry name" value="HTH-TYPE TRANSCRIPTIONAL ACTIVATOR RHAS"/>
    <property type="match status" value="1"/>
</dbReference>
<dbReference type="InterPro" id="IPR050204">
    <property type="entry name" value="AraC_XylS_family_regulators"/>
</dbReference>
<protein>
    <submittedName>
        <fullName evidence="7">Helix-turn-helix domain-containing protein</fullName>
    </submittedName>
</protein>
<evidence type="ECO:0000313" key="7">
    <source>
        <dbReference type="EMBL" id="NOU93713.1"/>
    </source>
</evidence>
<reference evidence="7" key="1">
    <citation type="submission" date="2019-10" db="EMBL/GenBank/DDBJ databases">
        <title>Description of Paenibacillus glebae sp. nov.</title>
        <authorList>
            <person name="Carlier A."/>
            <person name="Qi S."/>
        </authorList>
    </citation>
    <scope>NUCLEOTIDE SEQUENCE</scope>
    <source>
        <strain evidence="7">LMG 31456</strain>
    </source>
</reference>
<evidence type="ECO:0000256" key="2">
    <source>
        <dbReference type="ARBA" id="ARBA00023015"/>
    </source>
</evidence>
<evidence type="ECO:0000259" key="6">
    <source>
        <dbReference type="PROSITE" id="PS01124"/>
    </source>
</evidence>
<dbReference type="SMART" id="SM00342">
    <property type="entry name" value="HTH_ARAC"/>
    <property type="match status" value="1"/>
</dbReference>
<keyword evidence="3" id="KW-0238">DNA-binding</keyword>
<comment type="caution">
    <text evidence="7">The sequence shown here is derived from an EMBL/GenBank/DDBJ whole genome shotgun (WGS) entry which is preliminary data.</text>
</comment>
<keyword evidence="2" id="KW-0805">Transcription regulation</keyword>
<dbReference type="GO" id="GO:0043565">
    <property type="term" value="F:sequence-specific DNA binding"/>
    <property type="evidence" value="ECO:0007669"/>
    <property type="project" value="InterPro"/>
</dbReference>
<dbReference type="PROSITE" id="PS01124">
    <property type="entry name" value="HTH_ARAC_FAMILY_2"/>
    <property type="match status" value="1"/>
</dbReference>
<keyword evidence="1" id="KW-0963">Cytoplasm</keyword>
<evidence type="ECO:0000256" key="5">
    <source>
        <dbReference type="ARBA" id="ARBA00023163"/>
    </source>
</evidence>
<dbReference type="PANTHER" id="PTHR46796">
    <property type="entry name" value="HTH-TYPE TRANSCRIPTIONAL ACTIVATOR RHAS-RELATED"/>
    <property type="match status" value="1"/>
</dbReference>
<evidence type="ECO:0000313" key="8">
    <source>
        <dbReference type="Proteomes" id="UP000641588"/>
    </source>
</evidence>
<dbReference type="RefSeq" id="WP_171651901.1">
    <property type="nucleotide sequence ID" value="NZ_WHOD01000049.1"/>
</dbReference>
<dbReference type="InterPro" id="IPR018060">
    <property type="entry name" value="HTH_AraC"/>
</dbReference>
<dbReference type="PRINTS" id="PR00032">
    <property type="entry name" value="HTHARAC"/>
</dbReference>
<gene>
    <name evidence="7" type="ORF">GC093_10835</name>
</gene>
<dbReference type="InterPro" id="IPR020449">
    <property type="entry name" value="Tscrpt_reg_AraC-type_HTH"/>
</dbReference>
<name>A0A972K1B0_9BACL</name>